<reference evidence="14" key="1">
    <citation type="journal article" date="2019" name="Int. J. Syst. Evol. Microbiol.">
        <title>The Global Catalogue of Microorganisms (GCM) 10K type strain sequencing project: providing services to taxonomists for standard genome sequencing and annotation.</title>
        <authorList>
            <consortium name="The Broad Institute Genomics Platform"/>
            <consortium name="The Broad Institute Genome Sequencing Center for Infectious Disease"/>
            <person name="Wu L."/>
            <person name="Ma J."/>
        </authorList>
    </citation>
    <scope>NUCLEOTIDE SEQUENCE [LARGE SCALE GENOMIC DNA]</scope>
    <source>
        <strain evidence="14">KCTC 32465</strain>
    </source>
</reference>
<keyword evidence="7 10" id="KW-0067">ATP-binding</keyword>
<dbReference type="Gene3D" id="3.30.70.890">
    <property type="entry name" value="GHMP kinase, C-terminal domain"/>
    <property type="match status" value="1"/>
</dbReference>
<dbReference type="SUPFAM" id="SSF55060">
    <property type="entry name" value="GHMP Kinase, C-terminal domain"/>
    <property type="match status" value="1"/>
</dbReference>
<evidence type="ECO:0000313" key="14">
    <source>
        <dbReference type="Proteomes" id="UP000634455"/>
    </source>
</evidence>
<comment type="catalytic activity">
    <reaction evidence="10">
        <text>4-CDP-2-C-methyl-D-erythritol + ATP = 4-CDP-2-C-methyl-D-erythritol 2-phosphate + ADP + H(+)</text>
        <dbReference type="Rhea" id="RHEA:18437"/>
        <dbReference type="ChEBI" id="CHEBI:15378"/>
        <dbReference type="ChEBI" id="CHEBI:30616"/>
        <dbReference type="ChEBI" id="CHEBI:57823"/>
        <dbReference type="ChEBI" id="CHEBI:57919"/>
        <dbReference type="ChEBI" id="CHEBI:456216"/>
        <dbReference type="EC" id="2.7.1.148"/>
    </reaction>
</comment>
<dbReference type="PANTHER" id="PTHR43527:SF2">
    <property type="entry name" value="4-DIPHOSPHOCYTIDYL-2-C-METHYL-D-ERYTHRITOL KINASE, CHLOROPLASTIC"/>
    <property type="match status" value="1"/>
</dbReference>
<feature type="domain" description="GHMP kinase N-terminal" evidence="11">
    <location>
        <begin position="65"/>
        <end position="135"/>
    </location>
</feature>
<dbReference type="Gene3D" id="3.30.230.10">
    <property type="match status" value="1"/>
</dbReference>
<dbReference type="RefSeq" id="WP_229802287.1">
    <property type="nucleotide sequence ID" value="NZ_BMZF01000006.1"/>
</dbReference>
<dbReference type="EMBL" id="BMZF01000006">
    <property type="protein sequence ID" value="GHA56474.1"/>
    <property type="molecule type" value="Genomic_DNA"/>
</dbReference>
<name>A0ABQ3D381_9RHOB</name>
<comment type="function">
    <text evidence="10">Catalyzes the phosphorylation of the position 2 hydroxy group of 4-diphosphocytidyl-2C-methyl-D-erythritol.</text>
</comment>
<evidence type="ECO:0000256" key="4">
    <source>
        <dbReference type="ARBA" id="ARBA00022679"/>
    </source>
</evidence>
<evidence type="ECO:0000256" key="9">
    <source>
        <dbReference type="ARBA" id="ARBA00032554"/>
    </source>
</evidence>
<protein>
    <recommendedName>
        <fullName evidence="3 10">4-diphosphocytidyl-2-C-methyl-D-erythritol kinase</fullName>
        <shortName evidence="10">CMK</shortName>
        <ecNumber evidence="2 10">2.7.1.148</ecNumber>
    </recommendedName>
    <alternativeName>
        <fullName evidence="9 10">4-(cytidine-5'-diphospho)-2-C-methyl-D-erythritol kinase</fullName>
    </alternativeName>
</protein>
<evidence type="ECO:0000313" key="13">
    <source>
        <dbReference type="EMBL" id="GHA56474.1"/>
    </source>
</evidence>
<evidence type="ECO:0000259" key="12">
    <source>
        <dbReference type="Pfam" id="PF08544"/>
    </source>
</evidence>
<evidence type="ECO:0000256" key="1">
    <source>
        <dbReference type="ARBA" id="ARBA00009684"/>
    </source>
</evidence>
<dbReference type="InterPro" id="IPR006204">
    <property type="entry name" value="GHMP_kinase_N_dom"/>
</dbReference>
<dbReference type="InterPro" id="IPR020568">
    <property type="entry name" value="Ribosomal_Su5_D2-typ_SF"/>
</dbReference>
<comment type="pathway">
    <text evidence="10">Isoprenoid biosynthesis; isopentenyl diphosphate biosynthesis via DXP pathway; isopentenyl diphosphate from 1-deoxy-D-xylulose 5-phosphate: step 3/6.</text>
</comment>
<dbReference type="NCBIfam" id="TIGR00154">
    <property type="entry name" value="ispE"/>
    <property type="match status" value="1"/>
</dbReference>
<evidence type="ECO:0000256" key="2">
    <source>
        <dbReference type="ARBA" id="ARBA00012052"/>
    </source>
</evidence>
<feature type="active site" evidence="10">
    <location>
        <position position="128"/>
    </location>
</feature>
<dbReference type="InterPro" id="IPR014721">
    <property type="entry name" value="Ribsml_uS5_D2-typ_fold_subgr"/>
</dbReference>
<evidence type="ECO:0000259" key="11">
    <source>
        <dbReference type="Pfam" id="PF00288"/>
    </source>
</evidence>
<dbReference type="HAMAP" id="MF_00061">
    <property type="entry name" value="IspE"/>
    <property type="match status" value="1"/>
</dbReference>
<dbReference type="PANTHER" id="PTHR43527">
    <property type="entry name" value="4-DIPHOSPHOCYTIDYL-2-C-METHYL-D-ERYTHRITOL KINASE, CHLOROPLASTIC"/>
    <property type="match status" value="1"/>
</dbReference>
<keyword evidence="14" id="KW-1185">Reference proteome</keyword>
<keyword evidence="5 10" id="KW-0547">Nucleotide-binding</keyword>
<sequence>MEIKARAKVNLCLHVVGQREDGYHLLDSLVVFADIGDDISVEPDNKFLLEIDGPFAAGLSNGSDNLVLRAAKMYENTCNGAAIRLTKTLPISSGIGGGSADAAAVLRAISDMSGAPIPADNGLSLGADVPVCLMGSACRMRGIGGELTPLHNIPTLNAVLVNPNVSVSTPEIFRALDCKTNPNIGDFDGTNFLEELKNTRNDLQKTAIQIEPIIADCLASLMQSDANFVRMSGSGATCFGLFDSASNASHAAKIIKKDHPEWWVAPCVLNGA</sequence>
<dbReference type="InterPro" id="IPR004424">
    <property type="entry name" value="IspE"/>
</dbReference>
<dbReference type="SUPFAM" id="SSF54211">
    <property type="entry name" value="Ribosomal protein S5 domain 2-like"/>
    <property type="match status" value="1"/>
</dbReference>
<comment type="similarity">
    <text evidence="1 10">Belongs to the GHMP kinase family. IspE subfamily.</text>
</comment>
<keyword evidence="4 10" id="KW-0808">Transferase</keyword>
<dbReference type="NCBIfam" id="NF011202">
    <property type="entry name" value="PRK14608.1"/>
    <property type="match status" value="1"/>
</dbReference>
<comment type="caution">
    <text evidence="13">The sequence shown here is derived from an EMBL/GenBank/DDBJ whole genome shotgun (WGS) entry which is preliminary data.</text>
</comment>
<evidence type="ECO:0000256" key="5">
    <source>
        <dbReference type="ARBA" id="ARBA00022741"/>
    </source>
</evidence>
<evidence type="ECO:0000256" key="8">
    <source>
        <dbReference type="ARBA" id="ARBA00023229"/>
    </source>
</evidence>
<dbReference type="PIRSF" id="PIRSF010376">
    <property type="entry name" value="IspE"/>
    <property type="match status" value="1"/>
</dbReference>
<dbReference type="EC" id="2.7.1.148" evidence="2 10"/>
<dbReference type="GO" id="GO:0016301">
    <property type="term" value="F:kinase activity"/>
    <property type="evidence" value="ECO:0007669"/>
    <property type="project" value="UniProtKB-KW"/>
</dbReference>
<dbReference type="InterPro" id="IPR036554">
    <property type="entry name" value="GHMP_kinase_C_sf"/>
</dbReference>
<dbReference type="Pfam" id="PF00288">
    <property type="entry name" value="GHMP_kinases_N"/>
    <property type="match status" value="1"/>
</dbReference>
<organism evidence="13 14">
    <name type="scientific">Paramylibacter ulvae</name>
    <dbReference type="NCBI Taxonomy" id="1651968"/>
    <lineage>
        <taxon>Bacteria</taxon>
        <taxon>Pseudomonadati</taxon>
        <taxon>Pseudomonadota</taxon>
        <taxon>Alphaproteobacteria</taxon>
        <taxon>Rhodobacterales</taxon>
        <taxon>Paracoccaceae</taxon>
        <taxon>Paramylibacter</taxon>
    </lineage>
</organism>
<gene>
    <name evidence="10 13" type="primary">ispE</name>
    <name evidence="13" type="ORF">GCM10008927_22800</name>
</gene>
<dbReference type="InterPro" id="IPR013750">
    <property type="entry name" value="GHMP_kinase_C_dom"/>
</dbReference>
<keyword evidence="8 10" id="KW-0414">Isoprene biosynthesis</keyword>
<feature type="domain" description="GHMP kinase C-terminal" evidence="12">
    <location>
        <begin position="194"/>
        <end position="257"/>
    </location>
</feature>
<feature type="binding site" evidence="10">
    <location>
        <begin position="90"/>
        <end position="100"/>
    </location>
    <ligand>
        <name>ATP</name>
        <dbReference type="ChEBI" id="CHEBI:30616"/>
    </ligand>
</feature>
<evidence type="ECO:0000256" key="7">
    <source>
        <dbReference type="ARBA" id="ARBA00022840"/>
    </source>
</evidence>
<dbReference type="Pfam" id="PF08544">
    <property type="entry name" value="GHMP_kinases_C"/>
    <property type="match status" value="1"/>
</dbReference>
<feature type="active site" evidence="10">
    <location>
        <position position="8"/>
    </location>
</feature>
<accession>A0ABQ3D381</accession>
<dbReference type="Proteomes" id="UP000634455">
    <property type="component" value="Unassembled WGS sequence"/>
</dbReference>
<evidence type="ECO:0000256" key="10">
    <source>
        <dbReference type="HAMAP-Rule" id="MF_00061"/>
    </source>
</evidence>
<evidence type="ECO:0000256" key="6">
    <source>
        <dbReference type="ARBA" id="ARBA00022777"/>
    </source>
</evidence>
<keyword evidence="6 10" id="KW-0418">Kinase</keyword>
<evidence type="ECO:0000256" key="3">
    <source>
        <dbReference type="ARBA" id="ARBA00017473"/>
    </source>
</evidence>
<proteinExistence type="inferred from homology"/>